<evidence type="ECO:0000259" key="1">
    <source>
        <dbReference type="PROSITE" id="PS50943"/>
    </source>
</evidence>
<dbReference type="SUPFAM" id="SSF47413">
    <property type="entry name" value="lambda repressor-like DNA-binding domains"/>
    <property type="match status" value="1"/>
</dbReference>
<dbReference type="CDD" id="cd00093">
    <property type="entry name" value="HTH_XRE"/>
    <property type="match status" value="1"/>
</dbReference>
<dbReference type="PROSITE" id="PS50943">
    <property type="entry name" value="HTH_CROC1"/>
    <property type="match status" value="1"/>
</dbReference>
<dbReference type="EMBL" id="QXWK01000013">
    <property type="protein sequence ID" value="NBH61549.1"/>
    <property type="molecule type" value="Genomic_DNA"/>
</dbReference>
<protein>
    <submittedName>
        <fullName evidence="2">XRE family transcriptional regulator</fullName>
    </submittedName>
</protein>
<evidence type="ECO:0000313" key="2">
    <source>
        <dbReference type="EMBL" id="NBH61549.1"/>
    </source>
</evidence>
<dbReference type="AlphaFoldDB" id="A0A845QI30"/>
<dbReference type="Proteomes" id="UP000446866">
    <property type="component" value="Unassembled WGS sequence"/>
</dbReference>
<dbReference type="Pfam" id="PF01381">
    <property type="entry name" value="HTH_3"/>
    <property type="match status" value="1"/>
</dbReference>
<reference evidence="2 3" key="1">
    <citation type="submission" date="2018-08" db="EMBL/GenBank/DDBJ databases">
        <title>Murine metabolic-syndrome-specific gut microbial biobank.</title>
        <authorList>
            <person name="Liu C."/>
        </authorList>
    </citation>
    <scope>NUCLEOTIDE SEQUENCE [LARGE SCALE GENOMIC DNA]</scope>
    <source>
        <strain evidence="2 3">28</strain>
    </source>
</reference>
<dbReference type="InterPro" id="IPR001387">
    <property type="entry name" value="Cro/C1-type_HTH"/>
</dbReference>
<dbReference type="SMART" id="SM00530">
    <property type="entry name" value="HTH_XRE"/>
    <property type="match status" value="1"/>
</dbReference>
<dbReference type="GO" id="GO:0003677">
    <property type="term" value="F:DNA binding"/>
    <property type="evidence" value="ECO:0007669"/>
    <property type="project" value="InterPro"/>
</dbReference>
<dbReference type="RefSeq" id="WP_160201833.1">
    <property type="nucleotide sequence ID" value="NZ_QXWK01000013.1"/>
</dbReference>
<comment type="caution">
    <text evidence="2">The sequence shown here is derived from an EMBL/GenBank/DDBJ whole genome shotgun (WGS) entry which is preliminary data.</text>
</comment>
<sequence length="107" mass="12422">MSLFTTLKELRRARGFTLLDIAKKMDVSEATVQRWESGNIKNMKYDNIVRLAEILDVSPAVLMGWQSEAQEEVHTIAAHHDGTDWTAEELDEIEQFKKYILSKRKKK</sequence>
<dbReference type="Gene3D" id="1.10.260.40">
    <property type="entry name" value="lambda repressor-like DNA-binding domains"/>
    <property type="match status" value="1"/>
</dbReference>
<feature type="domain" description="HTH cro/C1-type" evidence="1">
    <location>
        <begin position="7"/>
        <end position="62"/>
    </location>
</feature>
<name>A0A845QI30_9FIRM</name>
<proteinExistence type="predicted"/>
<keyword evidence="3" id="KW-1185">Reference proteome</keyword>
<organism evidence="2 3">
    <name type="scientific">Anaerotruncus colihominis</name>
    <dbReference type="NCBI Taxonomy" id="169435"/>
    <lineage>
        <taxon>Bacteria</taxon>
        <taxon>Bacillati</taxon>
        <taxon>Bacillota</taxon>
        <taxon>Clostridia</taxon>
        <taxon>Eubacteriales</taxon>
        <taxon>Oscillospiraceae</taxon>
        <taxon>Anaerotruncus</taxon>
    </lineage>
</organism>
<dbReference type="InterPro" id="IPR010982">
    <property type="entry name" value="Lambda_DNA-bd_dom_sf"/>
</dbReference>
<evidence type="ECO:0000313" key="3">
    <source>
        <dbReference type="Proteomes" id="UP000446866"/>
    </source>
</evidence>
<gene>
    <name evidence="2" type="ORF">D0435_07785</name>
</gene>
<accession>A0A845QI30</accession>